<dbReference type="Gene3D" id="3.30.70.100">
    <property type="match status" value="1"/>
</dbReference>
<evidence type="ECO:0000313" key="2">
    <source>
        <dbReference type="Proteomes" id="UP000036938"/>
    </source>
</evidence>
<comment type="caution">
    <text evidence="1">The sequence shown here is derived from an EMBL/GenBank/DDBJ whole genome shotgun (WGS) entry which is preliminary data.</text>
</comment>
<accession>A0A0L1JMX8</accession>
<organism evidence="1 2">
    <name type="scientific">Pseudaestuariivita atlantica</name>
    <dbReference type="NCBI Taxonomy" id="1317121"/>
    <lineage>
        <taxon>Bacteria</taxon>
        <taxon>Pseudomonadati</taxon>
        <taxon>Pseudomonadota</taxon>
        <taxon>Alphaproteobacteria</taxon>
        <taxon>Rhodobacterales</taxon>
        <taxon>Paracoccaceae</taxon>
        <taxon>Pseudaestuariivita</taxon>
    </lineage>
</organism>
<dbReference type="OrthoDB" id="7205933at2"/>
<sequence length="101" mass="10616">MRNTLLALGLTPMTAGIASAGERQARIEVTGLWCPSCSCIVGEALQTSQNVEIVEFEGTDSGDAGIYTITFDDALTTLDEIVVQPAAYGYSAVLLDDPSQS</sequence>
<proteinExistence type="predicted"/>
<protein>
    <submittedName>
        <fullName evidence="1">Uncharacterized protein</fullName>
    </submittedName>
</protein>
<dbReference type="Proteomes" id="UP000036938">
    <property type="component" value="Unassembled WGS sequence"/>
</dbReference>
<dbReference type="RefSeq" id="WP_050531616.1">
    <property type="nucleotide sequence ID" value="NZ_AQQZ01000006.1"/>
</dbReference>
<dbReference type="GO" id="GO:0046872">
    <property type="term" value="F:metal ion binding"/>
    <property type="evidence" value="ECO:0007669"/>
    <property type="project" value="InterPro"/>
</dbReference>
<dbReference type="AlphaFoldDB" id="A0A0L1JMX8"/>
<evidence type="ECO:0000313" key="1">
    <source>
        <dbReference type="EMBL" id="KNG93115.1"/>
    </source>
</evidence>
<dbReference type="EMBL" id="AQQZ01000006">
    <property type="protein sequence ID" value="KNG93115.1"/>
    <property type="molecule type" value="Genomic_DNA"/>
</dbReference>
<dbReference type="PATRIC" id="fig|1317121.7.peg.3627"/>
<dbReference type="STRING" id="1317121.ATO11_14510"/>
<dbReference type="InterPro" id="IPR036163">
    <property type="entry name" value="HMA_dom_sf"/>
</dbReference>
<name>A0A0L1JMX8_9RHOB</name>
<reference evidence="1 2" key="1">
    <citation type="journal article" date="2015" name="Int. J. Syst. Evol. Microbiol.">
        <title>Aestuariivita atlantica sp. nov., isolated from deep sea sediment of the Atlantic Ocean.</title>
        <authorList>
            <person name="Li G."/>
            <person name="Lai Q."/>
            <person name="Du Y."/>
            <person name="Liu X."/>
            <person name="Sun F."/>
            <person name="Shao Z."/>
        </authorList>
    </citation>
    <scope>NUCLEOTIDE SEQUENCE [LARGE SCALE GENOMIC DNA]</scope>
    <source>
        <strain evidence="1 2">22II-S11-z3</strain>
    </source>
</reference>
<keyword evidence="2" id="KW-1185">Reference proteome</keyword>
<dbReference type="SUPFAM" id="SSF55008">
    <property type="entry name" value="HMA, heavy metal-associated domain"/>
    <property type="match status" value="1"/>
</dbReference>
<gene>
    <name evidence="1" type="ORF">ATO11_14510</name>
</gene>